<dbReference type="InterPro" id="IPR051319">
    <property type="entry name" value="Oligoribo/pAp-PDE_c-di-AMP_PDE"/>
</dbReference>
<dbReference type="Gene3D" id="3.10.310.30">
    <property type="match status" value="1"/>
</dbReference>
<sequence length="321" mass="34204">MIYSQVASLIKQARQVNILAHVNPDADAIGSACALSLGLRQLGISSRMFVGQEKSIPENLLSIPQANRVELFGAVDTLPPADILISVDCGSLSRTGTAASSFEDFTGHTINIDHHATNPGYGSINLVDASRESTTVVLYELFAHLGVELDQSIAHGLYAGLMTDTGSFRWGSALMHTMAAELMKFGLDTKQIAEDLVDLTAADDLQMTGEVLSNLQIKAAGSVNMAILQVPHRIIASHSQSAVEKLVDFVRSLDGTNLGVVCKEMAPGYWNISLRSGEIDCSQIAMQLGGGGHVPAAAFSARGTNLAVLNQLFRVIERECP</sequence>
<dbReference type="GO" id="GO:0003676">
    <property type="term" value="F:nucleic acid binding"/>
    <property type="evidence" value="ECO:0007669"/>
    <property type="project" value="InterPro"/>
</dbReference>
<evidence type="ECO:0000259" key="2">
    <source>
        <dbReference type="Pfam" id="PF02272"/>
    </source>
</evidence>
<organism evidence="3 4">
    <name type="scientific">Corynebacterium pseudodiphtheriticum</name>
    <dbReference type="NCBI Taxonomy" id="37637"/>
    <lineage>
        <taxon>Bacteria</taxon>
        <taxon>Bacillati</taxon>
        <taxon>Actinomycetota</taxon>
        <taxon>Actinomycetes</taxon>
        <taxon>Mycobacteriales</taxon>
        <taxon>Corynebacteriaceae</taxon>
        <taxon>Corynebacterium</taxon>
    </lineage>
</organism>
<dbReference type="PANTHER" id="PTHR47618:SF1">
    <property type="entry name" value="BIFUNCTIONAL OLIGORIBONUCLEASE AND PAP PHOSPHATASE NRNA"/>
    <property type="match status" value="1"/>
</dbReference>
<dbReference type="SUPFAM" id="SSF64182">
    <property type="entry name" value="DHH phosphoesterases"/>
    <property type="match status" value="1"/>
</dbReference>
<reference evidence="3" key="1">
    <citation type="submission" date="2023-05" db="EMBL/GenBank/DDBJ databases">
        <title>Metabolic capabilities are highly conserved among human nasal-associated Corynebacterium species in pangenomic analyses.</title>
        <authorList>
            <person name="Tran T.H."/>
            <person name="Roberts A.Q."/>
            <person name="Escapa I.F."/>
            <person name="Gao W."/>
            <person name="Conlan S."/>
            <person name="Kong H."/>
            <person name="Segre J.A."/>
            <person name="Kelly M.S."/>
            <person name="Lemon K.P."/>
        </authorList>
    </citation>
    <scope>NUCLEOTIDE SEQUENCE</scope>
    <source>
        <strain evidence="3">KPL2773</strain>
    </source>
</reference>
<dbReference type="Proteomes" id="UP001224412">
    <property type="component" value="Unassembled WGS sequence"/>
</dbReference>
<dbReference type="InterPro" id="IPR001667">
    <property type="entry name" value="DDH_dom"/>
</dbReference>
<dbReference type="AlphaFoldDB" id="A0AAP4BPZ1"/>
<protein>
    <submittedName>
        <fullName evidence="3">Bifunctional oligoribonuclease/PAP phosphatase NrnA</fullName>
        <ecNumber evidence="3">3.1.3.7</ecNumber>
    </submittedName>
</protein>
<keyword evidence="3" id="KW-0378">Hydrolase</keyword>
<dbReference type="Gene3D" id="3.90.1640.10">
    <property type="entry name" value="inorganic pyrophosphatase (n-terminal core)"/>
    <property type="match status" value="1"/>
</dbReference>
<dbReference type="RefSeq" id="WP_021352656.1">
    <property type="nucleotide sequence ID" value="NZ_JAQPSQ010000001.1"/>
</dbReference>
<dbReference type="EMBL" id="JASNVH010000005">
    <property type="protein sequence ID" value="MDK4306722.1"/>
    <property type="molecule type" value="Genomic_DNA"/>
</dbReference>
<dbReference type="GO" id="GO:0008441">
    <property type="term" value="F:3'(2'),5'-bisphosphate nucleotidase activity"/>
    <property type="evidence" value="ECO:0007669"/>
    <property type="project" value="UniProtKB-EC"/>
</dbReference>
<name>A0AAP4BPZ1_9CORY</name>
<dbReference type="Pfam" id="PF02272">
    <property type="entry name" value="DHHA1"/>
    <property type="match status" value="1"/>
</dbReference>
<accession>A0AAP4BPZ1</accession>
<dbReference type="InterPro" id="IPR003156">
    <property type="entry name" value="DHHA1_dom"/>
</dbReference>
<evidence type="ECO:0000313" key="4">
    <source>
        <dbReference type="Proteomes" id="UP001224412"/>
    </source>
</evidence>
<dbReference type="Pfam" id="PF01368">
    <property type="entry name" value="DHH"/>
    <property type="match status" value="1"/>
</dbReference>
<gene>
    <name evidence="3" type="ORF">QPX42_04040</name>
</gene>
<proteinExistence type="predicted"/>
<comment type="caution">
    <text evidence="3">The sequence shown here is derived from an EMBL/GenBank/DDBJ whole genome shotgun (WGS) entry which is preliminary data.</text>
</comment>
<feature type="domain" description="DDH" evidence="1">
    <location>
        <begin position="16"/>
        <end position="160"/>
    </location>
</feature>
<evidence type="ECO:0000313" key="3">
    <source>
        <dbReference type="EMBL" id="MDK4306722.1"/>
    </source>
</evidence>
<dbReference type="EC" id="3.1.3.7" evidence="3"/>
<dbReference type="PANTHER" id="PTHR47618">
    <property type="entry name" value="BIFUNCTIONAL OLIGORIBONUCLEASE AND PAP PHOSPHATASE NRNA"/>
    <property type="match status" value="1"/>
</dbReference>
<feature type="domain" description="DHHA1" evidence="2">
    <location>
        <begin position="239"/>
        <end position="312"/>
    </location>
</feature>
<evidence type="ECO:0000259" key="1">
    <source>
        <dbReference type="Pfam" id="PF01368"/>
    </source>
</evidence>
<dbReference type="InterPro" id="IPR038763">
    <property type="entry name" value="DHH_sf"/>
</dbReference>